<reference evidence="1 2" key="1">
    <citation type="journal article" date="2018" name="Front. Plant Sci.">
        <title>Red Clover (Trifolium pratense) and Zigzag Clover (T. medium) - A Picture of Genomic Similarities and Differences.</title>
        <authorList>
            <person name="Dluhosova J."/>
            <person name="Istvanek J."/>
            <person name="Nedelnik J."/>
            <person name="Repkova J."/>
        </authorList>
    </citation>
    <scope>NUCLEOTIDE SEQUENCE [LARGE SCALE GENOMIC DNA]</scope>
    <source>
        <strain evidence="2">cv. 10/8</strain>
        <tissue evidence="1">Leaf</tissue>
    </source>
</reference>
<protein>
    <submittedName>
        <fullName evidence="1">Uncharacterized protein</fullName>
    </submittedName>
</protein>
<sequence length="44" mass="5296">MLVSKDKRPARRMNRFWEKSTIEDAEEGQEHNWDVYCPTTGKRV</sequence>
<evidence type="ECO:0000313" key="2">
    <source>
        <dbReference type="Proteomes" id="UP000265520"/>
    </source>
</evidence>
<proteinExistence type="predicted"/>
<accession>A0A392TPG7</accession>
<organism evidence="1 2">
    <name type="scientific">Trifolium medium</name>
    <dbReference type="NCBI Taxonomy" id="97028"/>
    <lineage>
        <taxon>Eukaryota</taxon>
        <taxon>Viridiplantae</taxon>
        <taxon>Streptophyta</taxon>
        <taxon>Embryophyta</taxon>
        <taxon>Tracheophyta</taxon>
        <taxon>Spermatophyta</taxon>
        <taxon>Magnoliopsida</taxon>
        <taxon>eudicotyledons</taxon>
        <taxon>Gunneridae</taxon>
        <taxon>Pentapetalae</taxon>
        <taxon>rosids</taxon>
        <taxon>fabids</taxon>
        <taxon>Fabales</taxon>
        <taxon>Fabaceae</taxon>
        <taxon>Papilionoideae</taxon>
        <taxon>50 kb inversion clade</taxon>
        <taxon>NPAAA clade</taxon>
        <taxon>Hologalegina</taxon>
        <taxon>IRL clade</taxon>
        <taxon>Trifolieae</taxon>
        <taxon>Trifolium</taxon>
    </lineage>
</organism>
<dbReference type="AlphaFoldDB" id="A0A392TPG7"/>
<comment type="caution">
    <text evidence="1">The sequence shown here is derived from an EMBL/GenBank/DDBJ whole genome shotgun (WGS) entry which is preliminary data.</text>
</comment>
<dbReference type="Proteomes" id="UP000265520">
    <property type="component" value="Unassembled WGS sequence"/>
</dbReference>
<dbReference type="EMBL" id="LXQA010630919">
    <property type="protein sequence ID" value="MCI63089.1"/>
    <property type="molecule type" value="Genomic_DNA"/>
</dbReference>
<name>A0A392TPG7_9FABA</name>
<keyword evidence="2" id="KW-1185">Reference proteome</keyword>
<evidence type="ECO:0000313" key="1">
    <source>
        <dbReference type="EMBL" id="MCI63089.1"/>
    </source>
</evidence>